<dbReference type="AlphaFoldDB" id="A0A081G0T0"/>
<dbReference type="STRING" id="1232683.ADIMK_1631"/>
<organism evidence="1 2">
    <name type="scientific">Marinobacterium lacunae</name>
    <dbReference type="NCBI Taxonomy" id="1232683"/>
    <lineage>
        <taxon>Bacteria</taxon>
        <taxon>Pseudomonadati</taxon>
        <taxon>Pseudomonadota</taxon>
        <taxon>Gammaproteobacteria</taxon>
        <taxon>Oceanospirillales</taxon>
        <taxon>Oceanospirillaceae</taxon>
        <taxon>Marinobacterium</taxon>
    </lineage>
</organism>
<comment type="caution">
    <text evidence="1">The sequence shown here is derived from an EMBL/GenBank/DDBJ whole genome shotgun (WGS) entry which is preliminary data.</text>
</comment>
<dbReference type="EMBL" id="JMQN01000018">
    <property type="protein sequence ID" value="KEA64385.1"/>
    <property type="molecule type" value="Genomic_DNA"/>
</dbReference>
<gene>
    <name evidence="1" type="ORF">ADIMK_1631</name>
</gene>
<evidence type="ECO:0000313" key="1">
    <source>
        <dbReference type="EMBL" id="KEA64385.1"/>
    </source>
</evidence>
<keyword evidence="2" id="KW-1185">Reference proteome</keyword>
<reference evidence="1 2" key="1">
    <citation type="submission" date="2014-04" db="EMBL/GenBank/DDBJ databases">
        <title>Marinobacterium kochiensis sp. nov., isolated from sediment sample collected from Kochi backwaters in Kerala, India.</title>
        <authorList>
            <person name="Singh A."/>
            <person name="Pinnaka A.K."/>
        </authorList>
    </citation>
    <scope>NUCLEOTIDE SEQUENCE [LARGE SCALE GENOMIC DNA]</scope>
    <source>
        <strain evidence="1 2">AK27</strain>
    </source>
</reference>
<dbReference type="PATRIC" id="fig|1232683.4.peg.1611"/>
<proteinExistence type="predicted"/>
<accession>A0A081G0T0</accession>
<name>A0A081G0T0_9GAMM</name>
<evidence type="ECO:0000313" key="2">
    <source>
        <dbReference type="Proteomes" id="UP000028252"/>
    </source>
</evidence>
<dbReference type="RefSeq" id="WP_036186043.1">
    <property type="nucleotide sequence ID" value="NZ_JMQN01000018.1"/>
</dbReference>
<dbReference type="eggNOG" id="COG2114">
    <property type="taxonomic scope" value="Bacteria"/>
</dbReference>
<protein>
    <recommendedName>
        <fullName evidence="3">Adenylate cyclase</fullName>
    </recommendedName>
</protein>
<dbReference type="OrthoDB" id="6086824at2"/>
<sequence length="241" mass="26099">MTDRTLLLLSADIAGATAYKQTHSAGGSTPEWLEPFVDFFREVPIVLMGKLALAFADADLIPELRVWRVAGDEIIFLAEPTSSAETLGIVEAFVAMVTDYDDRLNDRHQLHLRGGAWVAPLGGENIGIEILEMHSAAAASGPYKDYLGPDVDSGFRLLKHAPHGHTVLSLKLAAALAAAGDLGELSLGHCDDQPLRGLFGGKPYPVLISNRGIMITTDVLALEQRFLSQFERPSVLRFTTH</sequence>
<evidence type="ECO:0008006" key="3">
    <source>
        <dbReference type="Google" id="ProtNLM"/>
    </source>
</evidence>
<dbReference type="Proteomes" id="UP000028252">
    <property type="component" value="Unassembled WGS sequence"/>
</dbReference>